<dbReference type="RefSeq" id="WP_135121298.1">
    <property type="nucleotide sequence ID" value="NZ_SPQZ01000006.1"/>
</dbReference>
<dbReference type="EMBL" id="SPQZ01000006">
    <property type="protein sequence ID" value="TFV95355.1"/>
    <property type="molecule type" value="Genomic_DNA"/>
</dbReference>
<feature type="domain" description="RNA polymerase sigma-70 region 2" evidence="5">
    <location>
        <begin position="10"/>
        <end position="71"/>
    </location>
</feature>
<dbReference type="Pfam" id="PF20239">
    <property type="entry name" value="DUF6596"/>
    <property type="match status" value="1"/>
</dbReference>
<dbReference type="Pfam" id="PF04542">
    <property type="entry name" value="Sigma70_r2"/>
    <property type="match status" value="1"/>
</dbReference>
<reference evidence="8 9" key="1">
    <citation type="journal article" date="2018" name="J. Microbiol.">
        <title>Leifsonia flava sp. nov., a novel actinobacterium isolated from the rhizosphere of Aquilegia viridiflora.</title>
        <authorList>
            <person name="Cai Y."/>
            <person name="Tao W.Z."/>
            <person name="Ma Y.J."/>
            <person name="Cheng J."/>
            <person name="Zhang M.Y."/>
            <person name="Zhang Y.X."/>
        </authorList>
    </citation>
    <scope>NUCLEOTIDE SEQUENCE [LARGE SCALE GENOMIC DNA]</scope>
    <source>
        <strain evidence="8 9">SYP-B2174</strain>
    </source>
</reference>
<evidence type="ECO:0000259" key="6">
    <source>
        <dbReference type="Pfam" id="PF08281"/>
    </source>
</evidence>
<sequence>MTDIERMLRAAAPSALAILVRRTRDFEASEDAMQEALLAASVQWRTDPPENPRAWLVTVAHRRYVEQVRSEVARRRREEGVFDLEPPGDAVPSRDDSLTLFLLCCHPALPLPAQVALTLRAVGGLTTAEIARGLLTPEATIGQRISRAKTRIRASGSEFRMPSDDELGDRIAAVCAVLYLVFTEGHTATGGESLTRVDLSSEAIRLARQLQTATPVTAPWRGEVAGLLALMLLTECRRAARIRFDIDGGPGILVPLADQDRSLWDRALIDEGVELVTGVLESAPAGPYQLQAAIAAVHDEAPSTADTDWPEILGLYELLRRIAPGPMVELNWVVVMAMVWGADVGLRELETVALEPALAGHFRVHAVRAHLLELSGATDAARAEFATAARLALNAAERRYLEGKAG</sequence>
<feature type="domain" description="DUF6596" evidence="7">
    <location>
        <begin position="170"/>
        <end position="276"/>
    </location>
</feature>
<evidence type="ECO:0000256" key="2">
    <source>
        <dbReference type="ARBA" id="ARBA00023015"/>
    </source>
</evidence>
<keyword evidence="9" id="KW-1185">Reference proteome</keyword>
<keyword evidence="2" id="KW-0805">Transcription regulation</keyword>
<dbReference type="InterPro" id="IPR046531">
    <property type="entry name" value="DUF6596"/>
</dbReference>
<evidence type="ECO:0000256" key="4">
    <source>
        <dbReference type="ARBA" id="ARBA00023163"/>
    </source>
</evidence>
<accession>A0A4Y9QWN4</accession>
<evidence type="ECO:0000256" key="1">
    <source>
        <dbReference type="ARBA" id="ARBA00010641"/>
    </source>
</evidence>
<organism evidence="8 9">
    <name type="scientific">Orlajensenia leifsoniae</name>
    <dbReference type="NCBI Taxonomy" id="2561933"/>
    <lineage>
        <taxon>Bacteria</taxon>
        <taxon>Bacillati</taxon>
        <taxon>Actinomycetota</taxon>
        <taxon>Actinomycetes</taxon>
        <taxon>Micrococcales</taxon>
        <taxon>Microbacteriaceae</taxon>
        <taxon>Orlajensenia</taxon>
    </lineage>
</organism>
<dbReference type="InterPro" id="IPR036388">
    <property type="entry name" value="WH-like_DNA-bd_sf"/>
</dbReference>
<dbReference type="InterPro" id="IPR013324">
    <property type="entry name" value="RNA_pol_sigma_r3/r4-like"/>
</dbReference>
<comment type="similarity">
    <text evidence="1">Belongs to the sigma-70 factor family. ECF subfamily.</text>
</comment>
<dbReference type="PANTHER" id="PTHR47756">
    <property type="entry name" value="BLL6612 PROTEIN-RELATED"/>
    <property type="match status" value="1"/>
</dbReference>
<evidence type="ECO:0000259" key="5">
    <source>
        <dbReference type="Pfam" id="PF04542"/>
    </source>
</evidence>
<evidence type="ECO:0000313" key="9">
    <source>
        <dbReference type="Proteomes" id="UP000298127"/>
    </source>
</evidence>
<keyword evidence="3" id="KW-0731">Sigma factor</keyword>
<evidence type="ECO:0000259" key="7">
    <source>
        <dbReference type="Pfam" id="PF20239"/>
    </source>
</evidence>
<dbReference type="Gene3D" id="1.10.10.10">
    <property type="entry name" value="Winged helix-like DNA-binding domain superfamily/Winged helix DNA-binding domain"/>
    <property type="match status" value="1"/>
</dbReference>
<dbReference type="AlphaFoldDB" id="A0A4Y9QWN4"/>
<dbReference type="PANTHER" id="PTHR47756:SF2">
    <property type="entry name" value="BLL6612 PROTEIN"/>
    <property type="match status" value="1"/>
</dbReference>
<dbReference type="GO" id="GO:0006352">
    <property type="term" value="P:DNA-templated transcription initiation"/>
    <property type="evidence" value="ECO:0007669"/>
    <property type="project" value="InterPro"/>
</dbReference>
<evidence type="ECO:0000313" key="8">
    <source>
        <dbReference type="EMBL" id="TFV95355.1"/>
    </source>
</evidence>
<dbReference type="Pfam" id="PF08281">
    <property type="entry name" value="Sigma70_r4_2"/>
    <property type="match status" value="1"/>
</dbReference>
<feature type="domain" description="RNA polymerase sigma factor 70 region 4 type 2" evidence="6">
    <location>
        <begin position="102"/>
        <end position="151"/>
    </location>
</feature>
<dbReference type="SUPFAM" id="SSF88946">
    <property type="entry name" value="Sigma2 domain of RNA polymerase sigma factors"/>
    <property type="match status" value="1"/>
</dbReference>
<dbReference type="InterPro" id="IPR013249">
    <property type="entry name" value="RNA_pol_sigma70_r4_t2"/>
</dbReference>
<comment type="caution">
    <text evidence="8">The sequence shown here is derived from an EMBL/GenBank/DDBJ whole genome shotgun (WGS) entry which is preliminary data.</text>
</comment>
<protein>
    <submittedName>
        <fullName evidence="8">RNA polymerase sigma factor</fullName>
    </submittedName>
</protein>
<dbReference type="InterPro" id="IPR013325">
    <property type="entry name" value="RNA_pol_sigma_r2"/>
</dbReference>
<dbReference type="SUPFAM" id="SSF88659">
    <property type="entry name" value="Sigma3 and sigma4 domains of RNA polymerase sigma factors"/>
    <property type="match status" value="1"/>
</dbReference>
<dbReference type="GO" id="GO:0016987">
    <property type="term" value="F:sigma factor activity"/>
    <property type="evidence" value="ECO:0007669"/>
    <property type="project" value="UniProtKB-KW"/>
</dbReference>
<dbReference type="GO" id="GO:0003677">
    <property type="term" value="F:DNA binding"/>
    <property type="evidence" value="ECO:0007669"/>
    <property type="project" value="InterPro"/>
</dbReference>
<proteinExistence type="inferred from homology"/>
<keyword evidence="4" id="KW-0804">Transcription</keyword>
<dbReference type="Proteomes" id="UP000298127">
    <property type="component" value="Unassembled WGS sequence"/>
</dbReference>
<dbReference type="InterPro" id="IPR007627">
    <property type="entry name" value="RNA_pol_sigma70_r2"/>
</dbReference>
<evidence type="ECO:0000256" key="3">
    <source>
        <dbReference type="ARBA" id="ARBA00023082"/>
    </source>
</evidence>
<dbReference type="Gene3D" id="1.10.1740.10">
    <property type="match status" value="1"/>
</dbReference>
<gene>
    <name evidence="8" type="ORF">E4M00_15005</name>
</gene>
<name>A0A4Y9QWN4_9MICO</name>